<name>A0A9E7F9W7_9LILI</name>
<proteinExistence type="predicted"/>
<evidence type="ECO:0000313" key="2">
    <source>
        <dbReference type="Proteomes" id="UP001055439"/>
    </source>
</evidence>
<organism evidence="1 2">
    <name type="scientific">Musa troglodytarum</name>
    <name type="common">fe'i banana</name>
    <dbReference type="NCBI Taxonomy" id="320322"/>
    <lineage>
        <taxon>Eukaryota</taxon>
        <taxon>Viridiplantae</taxon>
        <taxon>Streptophyta</taxon>
        <taxon>Embryophyta</taxon>
        <taxon>Tracheophyta</taxon>
        <taxon>Spermatophyta</taxon>
        <taxon>Magnoliopsida</taxon>
        <taxon>Liliopsida</taxon>
        <taxon>Zingiberales</taxon>
        <taxon>Musaceae</taxon>
        <taxon>Musa</taxon>
    </lineage>
</organism>
<reference evidence="1" key="1">
    <citation type="submission" date="2022-05" db="EMBL/GenBank/DDBJ databases">
        <title>The Musa troglodytarum L. genome provides insights into the mechanism of non-climacteric behaviour and enrichment of carotenoids.</title>
        <authorList>
            <person name="Wang J."/>
        </authorList>
    </citation>
    <scope>NUCLEOTIDE SEQUENCE</scope>
    <source>
        <tissue evidence="1">Leaf</tissue>
    </source>
</reference>
<gene>
    <name evidence="1" type="ORF">MUK42_27382</name>
</gene>
<accession>A0A9E7F9W7</accession>
<dbReference type="Proteomes" id="UP001055439">
    <property type="component" value="Chromosome 2"/>
</dbReference>
<dbReference type="EMBL" id="CP097504">
    <property type="protein sequence ID" value="URD91370.1"/>
    <property type="molecule type" value="Genomic_DNA"/>
</dbReference>
<evidence type="ECO:0000313" key="1">
    <source>
        <dbReference type="EMBL" id="URD91370.1"/>
    </source>
</evidence>
<sequence length="131" mass="14458">MGKTVSLIDVHGEGQVLPVASFKAATGRSLVGAVARGGGCEVSGSLVVSVSADLLYESWPARHMRSLRCSWPSHRASRRTMLRLSRTRRLWLPLRHPQYHRSPACSLQPPSDHLQSLNADGMECCPVEWLK</sequence>
<protein>
    <submittedName>
        <fullName evidence="1">Uncharacterized protein</fullName>
    </submittedName>
</protein>
<dbReference type="AlphaFoldDB" id="A0A9E7F9W7"/>
<keyword evidence="2" id="KW-1185">Reference proteome</keyword>